<dbReference type="AlphaFoldDB" id="A0A150G4G7"/>
<protein>
    <recommendedName>
        <fullName evidence="4">5'-3' exonuclease domain-containing protein</fullName>
    </recommendedName>
</protein>
<dbReference type="GO" id="GO:0003677">
    <property type="term" value="F:DNA binding"/>
    <property type="evidence" value="ECO:0007669"/>
    <property type="project" value="UniProtKB-KW"/>
</dbReference>
<dbReference type="InterPro" id="IPR020045">
    <property type="entry name" value="DNA_polI_H3TH"/>
</dbReference>
<keyword evidence="3" id="KW-0238">DNA-binding</keyword>
<evidence type="ECO:0000256" key="1">
    <source>
        <dbReference type="ARBA" id="ARBA00022722"/>
    </source>
</evidence>
<dbReference type="Gene3D" id="1.10.150.20">
    <property type="entry name" value="5' to 3' exonuclease, C-terminal subdomain"/>
    <property type="match status" value="1"/>
</dbReference>
<proteinExistence type="predicted"/>
<dbReference type="InterPro" id="IPR036279">
    <property type="entry name" value="5-3_exonuclease_C_sf"/>
</dbReference>
<evidence type="ECO:0000256" key="2">
    <source>
        <dbReference type="ARBA" id="ARBA00022801"/>
    </source>
</evidence>
<sequence length="482" mass="48214">MKLATKSGVPTSVTYGVLKTLQAAIRTVQPTALAVVFDPRGPTFRSAASLLDPSGTGPLAAAAARLSAAGRLDWQELANRLLAVDAVRRDVAAAATAAAAATPASYLQPSGSFLPPPPPLTSAAAFSAAALLPDGALPGGPAAAAATGGGLEELPPALQALQLPAALGPPAPAAAAPPSWASKKAAVALGLLTEALGPELAEALGLAAAAGAEGVAPPLLATPTYKAGRASHGSDFYTDFFNLQRLLGLMSVTPLIRPWLEADDLIGLLVKDAVRQGMAVRILSSDRDLMQLVDDAHGVAMLSPASPAALAAVDAGGGAGTAGGPSRSFPFSTLHEAQVVAALGVPPRLVADYKALTGDDSDCLPGVEGVGPKTAAQLLAAHGSLAGVHAAAASLTPKRRAALQAATAASHYTLAMARVLGAPGAPEAPPDVLPPDLMDRLSLRGFEPDLVGPALNELEMWSMAPAARRGAALWREFGGGRA</sequence>
<keyword evidence="1" id="KW-0540">Nuclease</keyword>
<dbReference type="PANTHER" id="PTHR42646:SF2">
    <property type="entry name" value="5'-3' EXONUCLEASE FAMILY PROTEIN"/>
    <property type="match status" value="1"/>
</dbReference>
<evidence type="ECO:0000313" key="5">
    <source>
        <dbReference type="EMBL" id="KXZ44673.1"/>
    </source>
</evidence>
<dbReference type="STRING" id="33097.A0A150G4G7"/>
<dbReference type="Gene3D" id="3.40.50.1010">
    <property type="entry name" value="5'-nuclease"/>
    <property type="match status" value="2"/>
</dbReference>
<dbReference type="GO" id="GO:0008409">
    <property type="term" value="F:5'-3' exonuclease activity"/>
    <property type="evidence" value="ECO:0007669"/>
    <property type="project" value="InterPro"/>
</dbReference>
<gene>
    <name evidence="5" type="ORF">GPECTOR_64g93</name>
</gene>
<dbReference type="SMART" id="SM00279">
    <property type="entry name" value="HhH2"/>
    <property type="match status" value="1"/>
</dbReference>
<dbReference type="GO" id="GO:0017108">
    <property type="term" value="F:5'-flap endonuclease activity"/>
    <property type="evidence" value="ECO:0007669"/>
    <property type="project" value="InterPro"/>
</dbReference>
<keyword evidence="6" id="KW-1185">Reference proteome</keyword>
<feature type="domain" description="5'-3' exonuclease" evidence="4">
    <location>
        <begin position="1"/>
        <end position="442"/>
    </location>
</feature>
<dbReference type="Pfam" id="PF01367">
    <property type="entry name" value="5_3_exonuc"/>
    <property type="match status" value="1"/>
</dbReference>
<evidence type="ECO:0000259" key="4">
    <source>
        <dbReference type="SMART" id="SM00475"/>
    </source>
</evidence>
<name>A0A150G4G7_GONPE</name>
<dbReference type="InterPro" id="IPR029060">
    <property type="entry name" value="PIN-like_dom_sf"/>
</dbReference>
<accession>A0A150G4G7</accession>
<dbReference type="SUPFAM" id="SSF88723">
    <property type="entry name" value="PIN domain-like"/>
    <property type="match status" value="2"/>
</dbReference>
<dbReference type="Proteomes" id="UP000075714">
    <property type="component" value="Unassembled WGS sequence"/>
</dbReference>
<dbReference type="EMBL" id="LSYV01000065">
    <property type="protein sequence ID" value="KXZ44673.1"/>
    <property type="molecule type" value="Genomic_DNA"/>
</dbReference>
<dbReference type="CDD" id="cd09898">
    <property type="entry name" value="H3TH_53EXO"/>
    <property type="match status" value="1"/>
</dbReference>
<dbReference type="GO" id="GO:0033567">
    <property type="term" value="P:DNA replication, Okazaki fragment processing"/>
    <property type="evidence" value="ECO:0007669"/>
    <property type="project" value="InterPro"/>
</dbReference>
<dbReference type="InterPro" id="IPR002421">
    <property type="entry name" value="5-3_exonuclease"/>
</dbReference>
<dbReference type="OrthoDB" id="275278at2759"/>
<dbReference type="SMART" id="SM00475">
    <property type="entry name" value="53EXOc"/>
    <property type="match status" value="1"/>
</dbReference>
<evidence type="ECO:0000256" key="3">
    <source>
        <dbReference type="ARBA" id="ARBA00023125"/>
    </source>
</evidence>
<dbReference type="InterPro" id="IPR020046">
    <property type="entry name" value="5-3_exonucl_a-hlix_arch_N"/>
</dbReference>
<dbReference type="SUPFAM" id="SSF47807">
    <property type="entry name" value="5' to 3' exonuclease, C-terminal subdomain"/>
    <property type="match status" value="1"/>
</dbReference>
<dbReference type="InterPro" id="IPR008918">
    <property type="entry name" value="HhH2"/>
</dbReference>
<evidence type="ECO:0000313" key="6">
    <source>
        <dbReference type="Proteomes" id="UP000075714"/>
    </source>
</evidence>
<comment type="caution">
    <text evidence="5">The sequence shown here is derived from an EMBL/GenBank/DDBJ whole genome shotgun (WGS) entry which is preliminary data.</text>
</comment>
<reference evidence="6" key="1">
    <citation type="journal article" date="2016" name="Nat. Commun.">
        <title>The Gonium pectorale genome demonstrates co-option of cell cycle regulation during the evolution of multicellularity.</title>
        <authorList>
            <person name="Hanschen E.R."/>
            <person name="Marriage T.N."/>
            <person name="Ferris P.J."/>
            <person name="Hamaji T."/>
            <person name="Toyoda A."/>
            <person name="Fujiyama A."/>
            <person name="Neme R."/>
            <person name="Noguchi H."/>
            <person name="Minakuchi Y."/>
            <person name="Suzuki M."/>
            <person name="Kawai-Toyooka H."/>
            <person name="Smith D.R."/>
            <person name="Sparks H."/>
            <person name="Anderson J."/>
            <person name="Bakaric R."/>
            <person name="Luria V."/>
            <person name="Karger A."/>
            <person name="Kirschner M.W."/>
            <person name="Durand P.M."/>
            <person name="Michod R.E."/>
            <person name="Nozaki H."/>
            <person name="Olson B.J."/>
        </authorList>
    </citation>
    <scope>NUCLEOTIDE SEQUENCE [LARGE SCALE GENOMIC DNA]</scope>
    <source>
        <strain evidence="6">NIES-2863</strain>
    </source>
</reference>
<dbReference type="Pfam" id="PF02739">
    <property type="entry name" value="5_3_exonuc_N"/>
    <property type="match status" value="1"/>
</dbReference>
<dbReference type="PANTHER" id="PTHR42646">
    <property type="entry name" value="FLAP ENDONUCLEASE XNI"/>
    <property type="match status" value="1"/>
</dbReference>
<dbReference type="InterPro" id="IPR038969">
    <property type="entry name" value="FEN"/>
</dbReference>
<keyword evidence="2" id="KW-0378">Hydrolase</keyword>
<organism evidence="5 6">
    <name type="scientific">Gonium pectorale</name>
    <name type="common">Green alga</name>
    <dbReference type="NCBI Taxonomy" id="33097"/>
    <lineage>
        <taxon>Eukaryota</taxon>
        <taxon>Viridiplantae</taxon>
        <taxon>Chlorophyta</taxon>
        <taxon>core chlorophytes</taxon>
        <taxon>Chlorophyceae</taxon>
        <taxon>CS clade</taxon>
        <taxon>Chlamydomonadales</taxon>
        <taxon>Volvocaceae</taxon>
        <taxon>Gonium</taxon>
    </lineage>
</organism>